<dbReference type="InterPro" id="IPR001245">
    <property type="entry name" value="Ser-Thr/Tyr_kinase_cat_dom"/>
</dbReference>
<dbReference type="InterPro" id="IPR011009">
    <property type="entry name" value="Kinase-like_dom_sf"/>
</dbReference>
<sequence>MAMVMDKLNGSSPLQSNRSVALCYSTEQLSLHGLEASTSTALSISDIDVFEPEYGHQFLTPSSSTSSSSSRSAHSSNGAYRFNDVAKTPLSSSAPPGPTSCVFLQRALKRLYAREDFEVLESLGEGFFGDVYKVRHRVTNEVMVLKVGKEREKESRPRAKASVLKEVAVLNQLTSHSNLLAFRMFHQDSCSLPYDAEITLAKVELVSSVGALGSCGHLCDKLICSGVCVDVDPSEGVWNLHILVDYCDGGSLSRLICDKQRAFPWLLRCNLAKDISCAMNYVHSKNIMHRDLTSMNVLLQSVGCDGMKAVVADFGLSCRIPAKGERLIQVGTPYWMAPECLKEEYYDEKADVFSFGIIMCQMIARIDADPEAGLYRTNNFGLDYIRFPAHCQIDTPLELLKLTFQCCLMDPSARPPFSSIYARLRDFIRSRWTDQLTHINVEVAASDTKLERSFSDAALKSASHCKQTSSTYVSPINESGSFGRTESLLYWDTRRAALRYGRFSLETSGDVCEEEVRKKCRMEELARSVAVEEETVDLESTEGGNPFMSHQIYSTTRKLALPDMASARRRCSTASENTTPREAKHPKDRRPHHNSDEEQSEAVEWKHVSHDEGSCELDKQQRIFPQQRIRSRRSFSLPSCSVSSRKVLFVDEDVIDPSVSSASSSAASPIRSRMVICDAADQRILQGRMTMNFKQEDQKFTLRRYPGRRHTLMNGSLIEEGDVVLETCHVGHSRSVDEVSPLSSSSLITGLPLAELSASPDHEAVAISAKTSYSSVVVVQPLLTRNSLGSLAMLRQPDKDSCSGSLCSSVSQLSKEADDRFGSNSEWKVDKAWPIRGEQLNEQVELGCLGKDNEGTSVSRVKVDMVVCSSLDAMQRNDEQGEAASLMCTAGRRVGCYADGCASVLTKTFPRGRRQSKTLAQSTNGCTLL</sequence>
<evidence type="ECO:0000256" key="11">
    <source>
        <dbReference type="ARBA" id="ARBA00049003"/>
    </source>
</evidence>
<dbReference type="GO" id="GO:0005634">
    <property type="term" value="C:nucleus"/>
    <property type="evidence" value="ECO:0007669"/>
    <property type="project" value="TreeGrafter"/>
</dbReference>
<feature type="compositionally biased region" description="Basic and acidic residues" evidence="15">
    <location>
        <begin position="603"/>
        <end position="613"/>
    </location>
</feature>
<dbReference type="Pfam" id="PF00069">
    <property type="entry name" value="Pkinase"/>
    <property type="match status" value="1"/>
</dbReference>
<keyword evidence="17" id="KW-1185">Reference proteome</keyword>
<evidence type="ECO:0000256" key="15">
    <source>
        <dbReference type="SAM" id="MobiDB-lite"/>
    </source>
</evidence>
<keyword evidence="10" id="KW-0464">Manganese</keyword>
<evidence type="ECO:0000256" key="3">
    <source>
        <dbReference type="ARBA" id="ARBA00005843"/>
    </source>
</evidence>
<feature type="region of interest" description="Disordered" evidence="15">
    <location>
        <begin position="564"/>
        <end position="613"/>
    </location>
</feature>
<dbReference type="Proteomes" id="UP000036681">
    <property type="component" value="Unplaced"/>
</dbReference>
<dbReference type="InterPro" id="IPR000719">
    <property type="entry name" value="Prot_kinase_dom"/>
</dbReference>
<dbReference type="PROSITE" id="PS50011">
    <property type="entry name" value="PROTEIN_KINASE_DOM"/>
    <property type="match status" value="1"/>
</dbReference>
<dbReference type="AlphaFoldDB" id="A0A9J2PHH0"/>
<comment type="cofactor">
    <cofactor evidence="2">
        <name>Mg(2+)</name>
        <dbReference type="ChEBI" id="CHEBI:18420"/>
    </cofactor>
</comment>
<evidence type="ECO:0000256" key="13">
    <source>
        <dbReference type="ARBA" id="ARBA00051680"/>
    </source>
</evidence>
<comment type="catalytic activity">
    <reaction evidence="12">
        <text>L-threonyl-[protein] + ATP = O-phospho-L-threonyl-[protein] + ADP + H(+)</text>
        <dbReference type="Rhea" id="RHEA:46608"/>
        <dbReference type="Rhea" id="RHEA-COMP:11060"/>
        <dbReference type="Rhea" id="RHEA-COMP:11605"/>
        <dbReference type="ChEBI" id="CHEBI:15378"/>
        <dbReference type="ChEBI" id="CHEBI:30013"/>
        <dbReference type="ChEBI" id="CHEBI:30616"/>
        <dbReference type="ChEBI" id="CHEBI:61977"/>
        <dbReference type="ChEBI" id="CHEBI:456216"/>
        <dbReference type="EC" id="2.7.12.1"/>
    </reaction>
</comment>
<evidence type="ECO:0000256" key="8">
    <source>
        <dbReference type="ARBA" id="ARBA00022777"/>
    </source>
</evidence>
<dbReference type="InterPro" id="IPR017441">
    <property type="entry name" value="Protein_kinase_ATP_BS"/>
</dbReference>
<accession>A0A9J2PHH0</accession>
<keyword evidence="5" id="KW-0723">Serine/threonine-protein kinase</keyword>
<evidence type="ECO:0000256" key="10">
    <source>
        <dbReference type="ARBA" id="ARBA00023211"/>
    </source>
</evidence>
<keyword evidence="7 14" id="KW-0547">Nucleotide-binding</keyword>
<evidence type="ECO:0000256" key="7">
    <source>
        <dbReference type="ARBA" id="ARBA00022741"/>
    </source>
</evidence>
<evidence type="ECO:0000256" key="4">
    <source>
        <dbReference type="ARBA" id="ARBA00013203"/>
    </source>
</evidence>
<reference evidence="18" key="1">
    <citation type="submission" date="2023-03" db="UniProtKB">
        <authorList>
            <consortium name="WormBaseParasite"/>
        </authorList>
    </citation>
    <scope>IDENTIFICATION</scope>
</reference>
<feature type="domain" description="Protein kinase" evidence="16">
    <location>
        <begin position="117"/>
        <end position="428"/>
    </location>
</feature>
<dbReference type="Gene3D" id="1.10.510.10">
    <property type="entry name" value="Transferase(Phosphotransferase) domain 1"/>
    <property type="match status" value="1"/>
</dbReference>
<dbReference type="WBParaSite" id="ALUE_0000893301-mRNA-1">
    <property type="protein sequence ID" value="ALUE_0000893301-mRNA-1"/>
    <property type="gene ID" value="ALUE_0000893301"/>
</dbReference>
<keyword evidence="8" id="KW-0418">Kinase</keyword>
<proteinExistence type="inferred from homology"/>
<feature type="binding site" evidence="14">
    <location>
        <position position="146"/>
    </location>
    <ligand>
        <name>ATP</name>
        <dbReference type="ChEBI" id="CHEBI:30616"/>
    </ligand>
</feature>
<dbReference type="PANTHER" id="PTHR46485:SF5">
    <property type="entry name" value="CENTER DIVIDER, ISOFORM A"/>
    <property type="match status" value="1"/>
</dbReference>
<evidence type="ECO:0000256" key="1">
    <source>
        <dbReference type="ARBA" id="ARBA00001936"/>
    </source>
</evidence>
<dbReference type="GO" id="GO:0030036">
    <property type="term" value="P:actin cytoskeleton organization"/>
    <property type="evidence" value="ECO:0007669"/>
    <property type="project" value="TreeGrafter"/>
</dbReference>
<dbReference type="InterPro" id="IPR008266">
    <property type="entry name" value="Tyr_kinase_AS"/>
</dbReference>
<comment type="catalytic activity">
    <reaction evidence="11">
        <text>L-seryl-[protein] + ATP = O-phospho-L-seryl-[protein] + ADP + H(+)</text>
        <dbReference type="Rhea" id="RHEA:17989"/>
        <dbReference type="Rhea" id="RHEA-COMP:9863"/>
        <dbReference type="Rhea" id="RHEA-COMP:11604"/>
        <dbReference type="ChEBI" id="CHEBI:15378"/>
        <dbReference type="ChEBI" id="CHEBI:29999"/>
        <dbReference type="ChEBI" id="CHEBI:30616"/>
        <dbReference type="ChEBI" id="CHEBI:83421"/>
        <dbReference type="ChEBI" id="CHEBI:456216"/>
        <dbReference type="EC" id="2.7.12.1"/>
    </reaction>
</comment>
<evidence type="ECO:0000256" key="9">
    <source>
        <dbReference type="ARBA" id="ARBA00022840"/>
    </source>
</evidence>
<evidence type="ECO:0000313" key="18">
    <source>
        <dbReference type="WBParaSite" id="ALUE_0000893301-mRNA-1"/>
    </source>
</evidence>
<dbReference type="GO" id="GO:0004674">
    <property type="term" value="F:protein serine/threonine kinase activity"/>
    <property type="evidence" value="ECO:0007669"/>
    <property type="project" value="UniProtKB-KW"/>
</dbReference>
<evidence type="ECO:0000313" key="17">
    <source>
        <dbReference type="Proteomes" id="UP000036681"/>
    </source>
</evidence>
<comment type="similarity">
    <text evidence="3">Belongs to the protein kinase superfamily. TKL Ser/Thr protein kinase family.</text>
</comment>
<evidence type="ECO:0000256" key="12">
    <source>
        <dbReference type="ARBA" id="ARBA00049308"/>
    </source>
</evidence>
<evidence type="ECO:0000259" key="16">
    <source>
        <dbReference type="PROSITE" id="PS50011"/>
    </source>
</evidence>
<dbReference type="GO" id="GO:0046872">
    <property type="term" value="F:metal ion binding"/>
    <property type="evidence" value="ECO:0007669"/>
    <property type="project" value="UniProtKB-KW"/>
</dbReference>
<dbReference type="PANTHER" id="PTHR46485">
    <property type="entry name" value="LIM DOMAIN KINASE 1"/>
    <property type="match status" value="1"/>
</dbReference>
<keyword evidence="6" id="KW-0808">Transferase</keyword>
<dbReference type="GO" id="GO:0004712">
    <property type="term" value="F:protein serine/threonine/tyrosine kinase activity"/>
    <property type="evidence" value="ECO:0007669"/>
    <property type="project" value="UniProtKB-EC"/>
</dbReference>
<dbReference type="PROSITE" id="PS00107">
    <property type="entry name" value="PROTEIN_KINASE_ATP"/>
    <property type="match status" value="1"/>
</dbReference>
<comment type="catalytic activity">
    <reaction evidence="13">
        <text>L-tyrosyl-[protein] + ATP = O-phospho-L-tyrosyl-[protein] + ADP + H(+)</text>
        <dbReference type="Rhea" id="RHEA:10596"/>
        <dbReference type="Rhea" id="RHEA-COMP:10136"/>
        <dbReference type="Rhea" id="RHEA-COMP:20101"/>
        <dbReference type="ChEBI" id="CHEBI:15378"/>
        <dbReference type="ChEBI" id="CHEBI:30616"/>
        <dbReference type="ChEBI" id="CHEBI:46858"/>
        <dbReference type="ChEBI" id="CHEBI:61978"/>
        <dbReference type="ChEBI" id="CHEBI:456216"/>
        <dbReference type="EC" id="2.7.12.1"/>
    </reaction>
</comment>
<dbReference type="GO" id="GO:0005737">
    <property type="term" value="C:cytoplasm"/>
    <property type="evidence" value="ECO:0007669"/>
    <property type="project" value="TreeGrafter"/>
</dbReference>
<dbReference type="Pfam" id="PF07714">
    <property type="entry name" value="PK_Tyr_Ser-Thr"/>
    <property type="match status" value="1"/>
</dbReference>
<evidence type="ECO:0000256" key="14">
    <source>
        <dbReference type="PROSITE-ProRule" id="PRU10141"/>
    </source>
</evidence>
<organism evidence="17 18">
    <name type="scientific">Ascaris lumbricoides</name>
    <name type="common">Giant roundworm</name>
    <dbReference type="NCBI Taxonomy" id="6252"/>
    <lineage>
        <taxon>Eukaryota</taxon>
        <taxon>Metazoa</taxon>
        <taxon>Ecdysozoa</taxon>
        <taxon>Nematoda</taxon>
        <taxon>Chromadorea</taxon>
        <taxon>Rhabditida</taxon>
        <taxon>Spirurina</taxon>
        <taxon>Ascaridomorpha</taxon>
        <taxon>Ascaridoidea</taxon>
        <taxon>Ascarididae</taxon>
        <taxon>Ascaris</taxon>
    </lineage>
</organism>
<dbReference type="Gene3D" id="3.30.200.20">
    <property type="entry name" value="Phosphorylase Kinase, domain 1"/>
    <property type="match status" value="1"/>
</dbReference>
<dbReference type="EC" id="2.7.12.1" evidence="4"/>
<keyword evidence="9 14" id="KW-0067">ATP-binding</keyword>
<evidence type="ECO:0000256" key="5">
    <source>
        <dbReference type="ARBA" id="ARBA00022527"/>
    </source>
</evidence>
<name>A0A9J2PHH0_ASCLU</name>
<evidence type="ECO:0000256" key="6">
    <source>
        <dbReference type="ARBA" id="ARBA00022679"/>
    </source>
</evidence>
<protein>
    <recommendedName>
        <fullName evidence="4">dual-specificity kinase</fullName>
        <ecNumber evidence="4">2.7.12.1</ecNumber>
    </recommendedName>
</protein>
<dbReference type="PROSITE" id="PS00109">
    <property type="entry name" value="PROTEIN_KINASE_TYR"/>
    <property type="match status" value="1"/>
</dbReference>
<evidence type="ECO:0000256" key="2">
    <source>
        <dbReference type="ARBA" id="ARBA00001946"/>
    </source>
</evidence>
<comment type="cofactor">
    <cofactor evidence="1">
        <name>Mn(2+)</name>
        <dbReference type="ChEBI" id="CHEBI:29035"/>
    </cofactor>
</comment>
<dbReference type="GO" id="GO:0005524">
    <property type="term" value="F:ATP binding"/>
    <property type="evidence" value="ECO:0007669"/>
    <property type="project" value="UniProtKB-UniRule"/>
</dbReference>
<dbReference type="SUPFAM" id="SSF56112">
    <property type="entry name" value="Protein kinase-like (PK-like)"/>
    <property type="match status" value="1"/>
</dbReference>
<dbReference type="InterPro" id="IPR050940">
    <property type="entry name" value="Actin_reg-Ser/Thr_kinase"/>
</dbReference>